<dbReference type="Pfam" id="PF02705">
    <property type="entry name" value="K_trans"/>
    <property type="match status" value="1"/>
</dbReference>
<dbReference type="InterPro" id="IPR053951">
    <property type="entry name" value="K_trans_N"/>
</dbReference>
<dbReference type="GO" id="GO:0005886">
    <property type="term" value="C:plasma membrane"/>
    <property type="evidence" value="ECO:0007669"/>
    <property type="project" value="UniProtKB-SubCell"/>
</dbReference>
<reference evidence="6" key="1">
    <citation type="submission" date="2022-12" db="EMBL/GenBank/DDBJ databases">
        <title>Draft genome assemblies for two species of Escallonia (Escalloniales).</title>
        <authorList>
            <person name="Chanderbali A."/>
            <person name="Dervinis C."/>
            <person name="Anghel I."/>
            <person name="Soltis D."/>
            <person name="Soltis P."/>
            <person name="Zapata F."/>
        </authorList>
    </citation>
    <scope>NUCLEOTIDE SEQUENCE</scope>
    <source>
        <strain evidence="6">UCBG92.1500</strain>
        <tissue evidence="6">Leaf</tissue>
    </source>
</reference>
<feature type="region of interest" description="Disordered" evidence="3">
    <location>
        <begin position="1"/>
        <end position="36"/>
    </location>
</feature>
<dbReference type="AlphaFoldDB" id="A0AA88UIW0"/>
<dbReference type="Proteomes" id="UP001187471">
    <property type="component" value="Unassembled WGS sequence"/>
</dbReference>
<organism evidence="6 7">
    <name type="scientific">Escallonia rubra</name>
    <dbReference type="NCBI Taxonomy" id="112253"/>
    <lineage>
        <taxon>Eukaryota</taxon>
        <taxon>Viridiplantae</taxon>
        <taxon>Streptophyta</taxon>
        <taxon>Embryophyta</taxon>
        <taxon>Tracheophyta</taxon>
        <taxon>Spermatophyta</taxon>
        <taxon>Magnoliopsida</taxon>
        <taxon>eudicotyledons</taxon>
        <taxon>Gunneridae</taxon>
        <taxon>Pentapetalae</taxon>
        <taxon>asterids</taxon>
        <taxon>campanulids</taxon>
        <taxon>Escalloniales</taxon>
        <taxon>Escalloniaceae</taxon>
        <taxon>Escallonia</taxon>
    </lineage>
</organism>
<dbReference type="InterPro" id="IPR013103">
    <property type="entry name" value="RVT_2"/>
</dbReference>
<gene>
    <name evidence="6" type="ORF">RJ640_023172</name>
</gene>
<evidence type="ECO:0000313" key="6">
    <source>
        <dbReference type="EMBL" id="KAK2983638.1"/>
    </source>
</evidence>
<dbReference type="InterPro" id="IPR003855">
    <property type="entry name" value="K+_transporter"/>
</dbReference>
<dbReference type="EMBL" id="JAVXUO010001311">
    <property type="protein sequence ID" value="KAK2983638.1"/>
    <property type="molecule type" value="Genomic_DNA"/>
</dbReference>
<comment type="caution">
    <text evidence="6">The sequence shown here is derived from an EMBL/GenBank/DDBJ whole genome shotgun (WGS) entry which is preliminary data.</text>
</comment>
<evidence type="ECO:0000256" key="2">
    <source>
        <dbReference type="ARBA" id="ARBA00008440"/>
    </source>
</evidence>
<accession>A0AA88UIW0</accession>
<dbReference type="Pfam" id="PF07727">
    <property type="entry name" value="RVT_2"/>
    <property type="match status" value="1"/>
</dbReference>
<proteinExistence type="inferred from homology"/>
<evidence type="ECO:0000259" key="4">
    <source>
        <dbReference type="Pfam" id="PF02705"/>
    </source>
</evidence>
<protein>
    <submittedName>
        <fullName evidence="6">Uncharacterized protein</fullName>
    </submittedName>
</protein>
<comment type="similarity">
    <text evidence="2">Belongs to the HAK/KUP transporter (TC 2.A.72.3) family.</text>
</comment>
<keyword evidence="7" id="KW-1185">Reference proteome</keyword>
<dbReference type="PANTHER" id="PTHR30540">
    <property type="entry name" value="OSMOTIC STRESS POTASSIUM TRANSPORTER"/>
    <property type="match status" value="1"/>
</dbReference>
<evidence type="ECO:0000256" key="3">
    <source>
        <dbReference type="SAM" id="MobiDB-lite"/>
    </source>
</evidence>
<evidence type="ECO:0000256" key="1">
    <source>
        <dbReference type="ARBA" id="ARBA00004651"/>
    </source>
</evidence>
<name>A0AA88UIW0_9ASTE</name>
<evidence type="ECO:0000313" key="7">
    <source>
        <dbReference type="Proteomes" id="UP001187471"/>
    </source>
</evidence>
<dbReference type="GO" id="GO:0015079">
    <property type="term" value="F:potassium ion transmembrane transporter activity"/>
    <property type="evidence" value="ECO:0007669"/>
    <property type="project" value="InterPro"/>
</dbReference>
<evidence type="ECO:0000259" key="5">
    <source>
        <dbReference type="Pfam" id="PF07727"/>
    </source>
</evidence>
<feature type="domain" description="Reverse transcriptase Ty1/copia-type" evidence="5">
    <location>
        <begin position="214"/>
        <end position="280"/>
    </location>
</feature>
<feature type="domain" description="K+ potassium transporter integral membrane" evidence="4">
    <location>
        <begin position="69"/>
        <end position="127"/>
    </location>
</feature>
<sequence length="323" mass="36060">MEDAKSINSMAGDDLENASTGGEDGGPNHQGEKFEPIGSISDRCFSFTRIYQPPQYKPKEYPPMETLMLAYQSLGVVYGDLGTSPTQVLSSITITNLTEDDYLGILSLIVWTLTLPALIKYVFIVLHSVTNDHASSKYELPLEINMPAEIGIECKSTTFSMKQSVALDCFPRVHIIHTSSNIEGQIYYTLMILGIGLVVGFKGGVELANAYGNSPSMVKEFKNAIAQEFEMMDIGLMSYYLGIEVKQRDDSIFISLEGYAKEIVKKFKMDDANPASTPVECEVKLSRKDIGEKVDPTFFQEPKRKLEVLDMYKTGHFVWGWAY</sequence>
<dbReference type="PANTHER" id="PTHR30540:SF106">
    <property type="entry name" value="POTASSIUM TRANSPORTER 26"/>
    <property type="match status" value="1"/>
</dbReference>
<comment type="subcellular location">
    <subcellularLocation>
        <location evidence="1">Cell membrane</location>
        <topology evidence="1">Multi-pass membrane protein</topology>
    </subcellularLocation>
</comment>